<evidence type="ECO:0000313" key="12">
    <source>
        <dbReference type="EMBL" id="SNT34447.1"/>
    </source>
</evidence>
<evidence type="ECO:0000256" key="8">
    <source>
        <dbReference type="SAM" id="MobiDB-lite"/>
    </source>
</evidence>
<dbReference type="InterPro" id="IPR020807">
    <property type="entry name" value="PKS_DH"/>
</dbReference>
<keyword evidence="5" id="KW-0511">Multifunctional enzyme</keyword>
<dbReference type="PROSITE" id="PS01162">
    <property type="entry name" value="QOR_ZETA_CRYSTAL"/>
    <property type="match status" value="1"/>
</dbReference>
<dbReference type="Gene3D" id="3.10.129.110">
    <property type="entry name" value="Polyketide synthase dehydratase"/>
    <property type="match status" value="1"/>
</dbReference>
<dbReference type="InterPro" id="IPR014030">
    <property type="entry name" value="Ketoacyl_synth_N"/>
</dbReference>
<dbReference type="InterPro" id="IPR001227">
    <property type="entry name" value="Ac_transferase_dom_sf"/>
</dbReference>
<dbReference type="EMBL" id="FZOR01000024">
    <property type="protein sequence ID" value="SNT34447.1"/>
    <property type="molecule type" value="Genomic_DNA"/>
</dbReference>
<dbReference type="PROSITE" id="PS50075">
    <property type="entry name" value="CARRIER"/>
    <property type="match status" value="1"/>
</dbReference>
<dbReference type="Pfam" id="PF00109">
    <property type="entry name" value="ketoacyl-synt"/>
    <property type="match status" value="1"/>
</dbReference>
<dbReference type="InterPro" id="IPR018201">
    <property type="entry name" value="Ketoacyl_synth_AS"/>
</dbReference>
<dbReference type="InterPro" id="IPR009081">
    <property type="entry name" value="PP-bd_ACP"/>
</dbReference>
<dbReference type="InterPro" id="IPR014043">
    <property type="entry name" value="Acyl_transferase_dom"/>
</dbReference>
<dbReference type="RefSeq" id="WP_089328286.1">
    <property type="nucleotide sequence ID" value="NZ_FZOR01000024.1"/>
</dbReference>
<dbReference type="InterPro" id="IPR042104">
    <property type="entry name" value="PKS_dehydratase_sf"/>
</dbReference>
<dbReference type="GO" id="GO:0004312">
    <property type="term" value="F:fatty acid synthase activity"/>
    <property type="evidence" value="ECO:0007669"/>
    <property type="project" value="TreeGrafter"/>
</dbReference>
<dbReference type="InterPro" id="IPR020843">
    <property type="entry name" value="ER"/>
</dbReference>
<dbReference type="SUPFAM" id="SSF53901">
    <property type="entry name" value="Thiolase-like"/>
    <property type="match status" value="1"/>
</dbReference>
<dbReference type="Pfam" id="PF14765">
    <property type="entry name" value="PS-DH"/>
    <property type="match status" value="1"/>
</dbReference>
<organism evidence="12 13">
    <name type="scientific">Actinomadura meyerae</name>
    <dbReference type="NCBI Taxonomy" id="240840"/>
    <lineage>
        <taxon>Bacteria</taxon>
        <taxon>Bacillati</taxon>
        <taxon>Actinomycetota</taxon>
        <taxon>Actinomycetes</taxon>
        <taxon>Streptosporangiales</taxon>
        <taxon>Thermomonosporaceae</taxon>
        <taxon>Actinomadura</taxon>
    </lineage>
</organism>
<dbReference type="SMART" id="SM00826">
    <property type="entry name" value="PKS_DH"/>
    <property type="match status" value="1"/>
</dbReference>
<dbReference type="InterPro" id="IPR020841">
    <property type="entry name" value="PKS_Beta-ketoAc_synthase_dom"/>
</dbReference>
<dbReference type="InterPro" id="IPR013154">
    <property type="entry name" value="ADH-like_N"/>
</dbReference>
<dbReference type="InterPro" id="IPR050091">
    <property type="entry name" value="PKS_NRPS_Biosynth_Enz"/>
</dbReference>
<dbReference type="FunFam" id="3.40.50.720:FF:000209">
    <property type="entry name" value="Polyketide synthase Pks12"/>
    <property type="match status" value="1"/>
</dbReference>
<name>A0A239LUU9_9ACTN</name>
<dbReference type="Proteomes" id="UP000198318">
    <property type="component" value="Unassembled WGS sequence"/>
</dbReference>
<evidence type="ECO:0000259" key="10">
    <source>
        <dbReference type="PROSITE" id="PS52004"/>
    </source>
</evidence>
<dbReference type="InterPro" id="IPR020806">
    <property type="entry name" value="PKS_PP-bd"/>
</dbReference>
<dbReference type="SMART" id="SM00827">
    <property type="entry name" value="PKS_AT"/>
    <property type="match status" value="1"/>
</dbReference>
<dbReference type="SMART" id="SM00822">
    <property type="entry name" value="PKS_KR"/>
    <property type="match status" value="1"/>
</dbReference>
<dbReference type="InterPro" id="IPR013217">
    <property type="entry name" value="Methyltransf_12"/>
</dbReference>
<reference evidence="12 13" key="1">
    <citation type="submission" date="2017-06" db="EMBL/GenBank/DDBJ databases">
        <authorList>
            <person name="Kim H.J."/>
            <person name="Triplett B.A."/>
        </authorList>
    </citation>
    <scope>NUCLEOTIDE SEQUENCE [LARGE SCALE GENOMIC DNA]</scope>
    <source>
        <strain evidence="12 13">DSM 44715</strain>
    </source>
</reference>
<dbReference type="Pfam" id="PF08242">
    <property type="entry name" value="Methyltransf_12"/>
    <property type="match status" value="1"/>
</dbReference>
<feature type="compositionally biased region" description="Acidic residues" evidence="8">
    <location>
        <begin position="522"/>
        <end position="537"/>
    </location>
</feature>
<dbReference type="InterPro" id="IPR049552">
    <property type="entry name" value="PKS_DH_N"/>
</dbReference>
<dbReference type="InterPro" id="IPR049551">
    <property type="entry name" value="PKS_DH_C"/>
</dbReference>
<dbReference type="InterPro" id="IPR029063">
    <property type="entry name" value="SAM-dependent_MTases_sf"/>
</dbReference>
<dbReference type="PANTHER" id="PTHR43775:SF37">
    <property type="entry name" value="SI:DKEY-61P9.11"/>
    <property type="match status" value="1"/>
</dbReference>
<dbReference type="CDD" id="cd00833">
    <property type="entry name" value="PKS"/>
    <property type="match status" value="1"/>
</dbReference>
<dbReference type="InterPro" id="IPR036736">
    <property type="entry name" value="ACP-like_sf"/>
</dbReference>
<dbReference type="SMART" id="SM00829">
    <property type="entry name" value="PKS_ER"/>
    <property type="match status" value="1"/>
</dbReference>
<dbReference type="PROSITE" id="PS52019">
    <property type="entry name" value="PKS_MFAS_DH"/>
    <property type="match status" value="1"/>
</dbReference>
<feature type="region of interest" description="Disordered" evidence="8">
    <location>
        <begin position="2526"/>
        <end position="2561"/>
    </location>
</feature>
<dbReference type="Gene3D" id="3.40.47.10">
    <property type="match status" value="1"/>
</dbReference>
<evidence type="ECO:0000256" key="7">
    <source>
        <dbReference type="PROSITE-ProRule" id="PRU01363"/>
    </source>
</evidence>
<keyword evidence="1" id="KW-0596">Phosphopantetheine</keyword>
<feature type="region of interest" description="C-terminal hotdog fold" evidence="7">
    <location>
        <begin position="1058"/>
        <end position="1199"/>
    </location>
</feature>
<dbReference type="SMART" id="SM00823">
    <property type="entry name" value="PKS_PP"/>
    <property type="match status" value="1"/>
</dbReference>
<dbReference type="SUPFAM" id="SSF51735">
    <property type="entry name" value="NAD(P)-binding Rossmann-fold domains"/>
    <property type="match status" value="3"/>
</dbReference>
<dbReference type="Gene3D" id="3.40.50.720">
    <property type="entry name" value="NAD(P)-binding Rossmann-like Domain"/>
    <property type="match status" value="3"/>
</dbReference>
<dbReference type="InterPro" id="IPR013968">
    <property type="entry name" value="PKS_KR"/>
</dbReference>
<evidence type="ECO:0000256" key="6">
    <source>
        <dbReference type="ARBA" id="ARBA00023315"/>
    </source>
</evidence>
<feature type="domain" description="Carrier" evidence="9">
    <location>
        <begin position="2439"/>
        <end position="2521"/>
    </location>
</feature>
<feature type="region of interest" description="N-terminal hotdog fold" evidence="7">
    <location>
        <begin position="921"/>
        <end position="1044"/>
    </location>
</feature>
<evidence type="ECO:0000259" key="11">
    <source>
        <dbReference type="PROSITE" id="PS52019"/>
    </source>
</evidence>
<dbReference type="InterPro" id="IPR016035">
    <property type="entry name" value="Acyl_Trfase/lysoPLipase"/>
</dbReference>
<dbReference type="InterPro" id="IPR036291">
    <property type="entry name" value="NAD(P)-bd_dom_sf"/>
</dbReference>
<sequence length="2561" mass="269619">MGERPGGIGGRAVAIVGVGCRLPGGITGLDGLWAALERGDDLVGQVPPERFDADRFVDERMPRASRSYTRAGGFLAEDPGGFDAAFFGISPKEAAAMDPQQRLLLETAVEALDDAGIDPASLAGSDTGVFIGISDPAYGVMQMLEPCGIGPYTMSGSTLSIASNRLSQVFDLRGPSMSIDTACSSSLLAVERGWRTLVEGRSRVVLAGGMHLLLSPGSFVGFSQASMLSPTGRCRAFSADADGFVRAEGGGLVVLKRLDDALADGDRVHGVIVGAGTNNDGRTFGLSLPSPDAQEQLLRQVYADAGVSPDDVVYVEAHGTGTPAGDPAECLSLGRALGAARSGGPLPIGSVKSNMGHLEPASGMPGLFKAMLVLRKRVVPPTLHAGTLNPAIDFDGLGLRVATRPVPLDGAAARPVAGVNSFGFGGANVHVALTVPPPPEEGDEHGGAPVRALPLVVSARTPTALREAVRRSAGALASAPDHDFYDLAYTSCRRRGMHPHRAAVVADSPASAAHALTRLLDGDETGGTEASEAEDGAASDGEAAGGEAAFAEAVEHGRVALVFSGNGAQWAGMAADLLDEPVFREAVEALDAELAPRLGWSVLEELAVPAERWCLAATEVAQPLLFAVQAGLTEMLKAAGVRPGCVLGHSVGEVAAAYASGALSPAQAAQVIAERSAAQARARGRGRMAAAGLSEDAARRLLDGRPGVEVAAVNTDRDVTLAGPEDALAALGEELAAGGVFFRMLDLEYPFHSSAMDPVRDDLLEALSGLRPGRTRIPLVSTVTGGLMDGSGLTAAYWWRNVREPVRFAAAVERVADEGCDVLVEVGPHPVLRSYLRRVAGRTGHRTAVTATLRRGEPGPSGMRAAVAHLVASGARLDWDRHFPRPGRVRPLPAYPWQRERYWIGGPSTWIARLGDPAVQHPLLGERLPMPHPAWAAELDPGRIGWLLDHKAGGAPVMPATGYLEMMAAAGRLGLPEASGAVEVDRVDIGRALVLSAATGTEPTRASTTLHPETGVVVVAGAEDRVRQPRENCRGRVRRLLRPAPPPVDVADLRARISEPVDVADFYARAARGHMEWGPQFRVLTGLWRAGKEILGSYSCDAQEDGSYGAHPVVLDSALQAGVVWLVDEMLGGRHYMPAAIASLRLWRRPSPQGLLHVRERSRYEDEVCWDITITDRDGNVSAEILGCRLRAVRGIATRVTRYETVLRAAPRPGDRSAATGEAPVAEPRLLLDEAAGTAGRALEAWRELDYPGFAAQAEEAFAHAVAHALRAVDAGGRARPFDPRELLRSFPAPEHRRVLEAALPLLERHGLLGGLGPRQLRWAAPPADLDALHAKLVWRGNAFAAHAALTVLAGTHLPELLAGRETASDLLSGGGADLLEQFHRAGPLCAAANRAVRAVAERIVRRWPADRPLRVLEVGAGTGGTTGALLPVLPADRTRYTATDADESVVTRLRQRFSAPDHAASELVECAVLDIDRPPAEQGVAEGAFDLVVAVNVLHLAADVTAALDHARSLLAPGGLLLAAEPHRLGALLPVFGLLTDFWRFTDRDVRPDSPLLPREQWSGLLVDAGFTAIAAADDGGESDAGDFSVLLAAAPQSAAPRPVAQDRPPRAEEGDAWIIAAEDGTGVPGALADVLRDRGALVARSGLGTDPGDWALRVPAGARRAAFCVVLDGAQETTGSPPDPAAEVERITRRIAALRAIVLACEQLPHDLDVSVWLATRPSGALPDTGEPRAETHPQDAALWGAARSLGNEHPNLRVRRVCLTPTGDPVRDADRLAAELLAPDDEDEIVLTPGGRFVPRLREAPAATIPSPPPPTAPGDGFELAVHDPGRTFTLDWRQVRRPEPAAGEIAIEVRAAGLNYRDVMRASGLLPVEAVEAVHGWHELGLECAGVVAAVGDGVTGVEPGDRVLTAGPVGIGGHTVVPAWMAMPIPDGLTFTQGATLPMAFVTATHSLIHCARVRTGETVLVHGGAGGVGLAALQVARACGARVIATAGSTAKRDLLRALGAEHVLDSRSLRFADRVMELTDGRGVDVVLNSLAGEAITRGLEVLRHGGRFIELGKRDIFENRPLLLRPFGDNISMFGVDVGTLQWKDPERAAREMAACRPLLRSGGVTALPHTVFPAARVDEAFALMASSRHLGKIVISFAEHDEPFGVRPRRTVPALDPEGTYLVTGGLSGFGAATARWLARRGARHLALVGRRGAESPEAPGLLADLRALGADARAHAADAADRAAMERIVHGMDARGHPLRGVVHAAMHLDDAPLAELPDDRIRAVLHPKIAGALVLDDLAGDRDLDMFVMYSSISALGNIGQSAYAAANLYLEALARHRRRRGRTALTVALGALGETGVLARDAQGGTLAAVFGGEATRPAEALAAIEDMLAEQAAVAMVARCDWGRLSQVMPGLRRPMTASLLPAGLDEEGTDRTRVLEELAAMDREEALTFLVAEIRQVLSDVLLLPAEQIAVDRRLDEYGMDSLMGGELMASVRTRYGIDIPPLELLRSGGTIADIAQIVLVRLGLSATETAAPPPPRPRQPEPDLDETPETASLAAVPTGGTK</sequence>
<keyword evidence="2" id="KW-0597">Phosphoprotein</keyword>
<dbReference type="Pfam" id="PF08659">
    <property type="entry name" value="KR"/>
    <property type="match status" value="1"/>
</dbReference>
<dbReference type="Pfam" id="PF00698">
    <property type="entry name" value="Acyl_transf_1"/>
    <property type="match status" value="1"/>
</dbReference>
<dbReference type="Pfam" id="PF00107">
    <property type="entry name" value="ADH_zinc_N"/>
    <property type="match status" value="1"/>
</dbReference>
<dbReference type="InterPro" id="IPR049900">
    <property type="entry name" value="PKS_mFAS_DH"/>
</dbReference>
<evidence type="ECO:0000313" key="13">
    <source>
        <dbReference type="Proteomes" id="UP000198318"/>
    </source>
</evidence>
<evidence type="ECO:0000259" key="9">
    <source>
        <dbReference type="PROSITE" id="PS50075"/>
    </source>
</evidence>
<dbReference type="Gene3D" id="3.30.70.3290">
    <property type="match status" value="1"/>
</dbReference>
<dbReference type="SUPFAM" id="SSF55048">
    <property type="entry name" value="Probable ACP-binding domain of malonyl-CoA ACP transacylase"/>
    <property type="match status" value="1"/>
</dbReference>
<feature type="active site" description="Proton acceptor; for dehydratase activity" evidence="7">
    <location>
        <position position="950"/>
    </location>
</feature>
<keyword evidence="13" id="KW-1185">Reference proteome</keyword>
<dbReference type="Gene3D" id="1.10.1200.10">
    <property type="entry name" value="ACP-like"/>
    <property type="match status" value="1"/>
</dbReference>
<dbReference type="GO" id="GO:0004315">
    <property type="term" value="F:3-oxoacyl-[acyl-carrier-protein] synthase activity"/>
    <property type="evidence" value="ECO:0007669"/>
    <property type="project" value="InterPro"/>
</dbReference>
<dbReference type="GO" id="GO:0006633">
    <property type="term" value="P:fatty acid biosynthetic process"/>
    <property type="evidence" value="ECO:0007669"/>
    <property type="project" value="InterPro"/>
</dbReference>
<evidence type="ECO:0000256" key="3">
    <source>
        <dbReference type="ARBA" id="ARBA00022679"/>
    </source>
</evidence>
<dbReference type="SUPFAM" id="SSF50129">
    <property type="entry name" value="GroES-like"/>
    <property type="match status" value="1"/>
</dbReference>
<accession>A0A239LUU9</accession>
<dbReference type="PROSITE" id="PS00606">
    <property type="entry name" value="KS3_1"/>
    <property type="match status" value="1"/>
</dbReference>
<dbReference type="GO" id="GO:0008270">
    <property type="term" value="F:zinc ion binding"/>
    <property type="evidence" value="ECO:0007669"/>
    <property type="project" value="InterPro"/>
</dbReference>
<dbReference type="SMART" id="SM00825">
    <property type="entry name" value="PKS_KS"/>
    <property type="match status" value="1"/>
</dbReference>
<feature type="domain" description="Ketosynthase family 3 (KS3)" evidence="10">
    <location>
        <begin position="10"/>
        <end position="435"/>
    </location>
</feature>
<dbReference type="InterPro" id="IPR014031">
    <property type="entry name" value="Ketoacyl_synth_C"/>
</dbReference>
<feature type="domain" description="PKS/mFAS DH" evidence="11">
    <location>
        <begin position="921"/>
        <end position="1199"/>
    </location>
</feature>
<dbReference type="InterPro" id="IPR002364">
    <property type="entry name" value="Quin_OxRdtase/zeta-crystal_CS"/>
</dbReference>
<dbReference type="OrthoDB" id="4537517at2"/>
<keyword evidence="6" id="KW-0012">Acyltransferase</keyword>
<dbReference type="SUPFAM" id="SSF53335">
    <property type="entry name" value="S-adenosyl-L-methionine-dependent methyltransferases"/>
    <property type="match status" value="1"/>
</dbReference>
<dbReference type="InterPro" id="IPR016039">
    <property type="entry name" value="Thiolase-like"/>
</dbReference>
<dbReference type="PROSITE" id="PS52004">
    <property type="entry name" value="KS3_2"/>
    <property type="match status" value="1"/>
</dbReference>
<evidence type="ECO:0000256" key="2">
    <source>
        <dbReference type="ARBA" id="ARBA00022553"/>
    </source>
</evidence>
<dbReference type="GO" id="GO:0031177">
    <property type="term" value="F:phosphopantetheine binding"/>
    <property type="evidence" value="ECO:0007669"/>
    <property type="project" value="InterPro"/>
</dbReference>
<feature type="active site" description="Proton donor; for dehydratase activity" evidence="7">
    <location>
        <position position="1116"/>
    </location>
</feature>
<dbReference type="GO" id="GO:0016491">
    <property type="term" value="F:oxidoreductase activity"/>
    <property type="evidence" value="ECO:0007669"/>
    <property type="project" value="InterPro"/>
</dbReference>
<keyword evidence="3 12" id="KW-0808">Transferase</keyword>
<dbReference type="SUPFAM" id="SSF47336">
    <property type="entry name" value="ACP-like"/>
    <property type="match status" value="1"/>
</dbReference>
<evidence type="ECO:0000256" key="1">
    <source>
        <dbReference type="ARBA" id="ARBA00022450"/>
    </source>
</evidence>
<dbReference type="Pfam" id="PF08240">
    <property type="entry name" value="ADH_N"/>
    <property type="match status" value="1"/>
</dbReference>
<dbReference type="InterPro" id="IPR057326">
    <property type="entry name" value="KR_dom"/>
</dbReference>
<dbReference type="Pfam" id="PF02801">
    <property type="entry name" value="Ketoacyl-synt_C"/>
    <property type="match status" value="1"/>
</dbReference>
<dbReference type="Gene3D" id="3.40.366.10">
    <property type="entry name" value="Malonyl-Coenzyme A Acyl Carrier Protein, domain 2"/>
    <property type="match status" value="1"/>
</dbReference>
<dbReference type="Gene3D" id="3.40.50.150">
    <property type="entry name" value="Vaccinia Virus protein VP39"/>
    <property type="match status" value="1"/>
</dbReference>
<gene>
    <name evidence="12" type="ORF">SAMN05443665_102492</name>
</gene>
<dbReference type="InterPro" id="IPR016036">
    <property type="entry name" value="Malonyl_transacylase_ACP-bd"/>
</dbReference>
<dbReference type="InterPro" id="IPR032821">
    <property type="entry name" value="PKS_assoc"/>
</dbReference>
<evidence type="ECO:0000256" key="5">
    <source>
        <dbReference type="ARBA" id="ARBA00023268"/>
    </source>
</evidence>
<dbReference type="CDD" id="cd05195">
    <property type="entry name" value="enoyl_red"/>
    <property type="match status" value="1"/>
</dbReference>
<dbReference type="InterPro" id="IPR011032">
    <property type="entry name" value="GroES-like_sf"/>
</dbReference>
<keyword evidence="4" id="KW-0521">NADP</keyword>
<dbReference type="Pfam" id="PF21089">
    <property type="entry name" value="PKS_DH_N"/>
    <property type="match status" value="1"/>
</dbReference>
<feature type="region of interest" description="Disordered" evidence="8">
    <location>
        <begin position="522"/>
        <end position="546"/>
    </location>
</feature>
<dbReference type="InterPro" id="IPR013149">
    <property type="entry name" value="ADH-like_C"/>
</dbReference>
<proteinExistence type="predicted"/>
<dbReference type="Gene3D" id="3.90.180.10">
    <property type="entry name" value="Medium-chain alcohol dehydrogenases, catalytic domain"/>
    <property type="match status" value="1"/>
</dbReference>
<evidence type="ECO:0000256" key="4">
    <source>
        <dbReference type="ARBA" id="ARBA00022857"/>
    </source>
</evidence>
<dbReference type="Pfam" id="PF16197">
    <property type="entry name" value="KAsynt_C_assoc"/>
    <property type="match status" value="1"/>
</dbReference>
<protein>
    <submittedName>
        <fullName evidence="12">Acyl transferase domain-containing protein</fullName>
    </submittedName>
</protein>
<dbReference type="SUPFAM" id="SSF52151">
    <property type="entry name" value="FabD/lysophospholipase-like"/>
    <property type="match status" value="1"/>
</dbReference>
<dbReference type="PANTHER" id="PTHR43775">
    <property type="entry name" value="FATTY ACID SYNTHASE"/>
    <property type="match status" value="1"/>
</dbReference>
<dbReference type="Pfam" id="PF00550">
    <property type="entry name" value="PP-binding"/>
    <property type="match status" value="1"/>
</dbReference>